<dbReference type="RefSeq" id="WP_146295169.1">
    <property type="nucleotide sequence ID" value="NZ_CP042326.1"/>
</dbReference>
<gene>
    <name evidence="1" type="ORF">FRE64_06275</name>
</gene>
<evidence type="ECO:0000313" key="2">
    <source>
        <dbReference type="Proteomes" id="UP000318453"/>
    </source>
</evidence>
<protein>
    <submittedName>
        <fullName evidence="1">Uncharacterized protein</fullName>
    </submittedName>
</protein>
<dbReference type="AlphaFoldDB" id="A0A5B8NN40"/>
<organism evidence="1 2">
    <name type="scientific">Euhalothece natronophila Z-M001</name>
    <dbReference type="NCBI Taxonomy" id="522448"/>
    <lineage>
        <taxon>Bacteria</taxon>
        <taxon>Bacillati</taxon>
        <taxon>Cyanobacteriota</taxon>
        <taxon>Cyanophyceae</taxon>
        <taxon>Oscillatoriophycideae</taxon>
        <taxon>Chroococcales</taxon>
        <taxon>Halothecacae</taxon>
        <taxon>Halothece cluster</taxon>
        <taxon>Euhalothece</taxon>
    </lineage>
</organism>
<evidence type="ECO:0000313" key="1">
    <source>
        <dbReference type="EMBL" id="QDZ39569.1"/>
    </source>
</evidence>
<dbReference type="KEGG" id="enn:FRE64_06275"/>
<keyword evidence="2" id="KW-1185">Reference proteome</keyword>
<dbReference type="Proteomes" id="UP000318453">
    <property type="component" value="Chromosome"/>
</dbReference>
<name>A0A5B8NN40_9CHRO</name>
<accession>A0A5B8NN40</accession>
<dbReference type="OrthoDB" id="573930at2"/>
<dbReference type="EMBL" id="CP042326">
    <property type="protein sequence ID" value="QDZ39569.1"/>
    <property type="molecule type" value="Genomic_DNA"/>
</dbReference>
<sequence>MAQTHRKPVYIQPKHHDILRRIAFEQKCNISDVLDVLLDEAEWQKVAKIAKTKPKIRAKERQNKYKY</sequence>
<reference evidence="1" key="1">
    <citation type="submission" date="2019-08" db="EMBL/GenBank/DDBJ databases">
        <title>Carotenoids and Carotenoid Binding Proteins in the Halophilic Cyanobacterium Euhalothece sp. ZM00.</title>
        <authorList>
            <person name="Cho S.M."/>
            <person name="Song J.Y."/>
            <person name="Park Y.-I."/>
        </authorList>
    </citation>
    <scope>NUCLEOTIDE SEQUENCE [LARGE SCALE GENOMIC DNA]</scope>
    <source>
        <strain evidence="1">Z-M001</strain>
    </source>
</reference>
<proteinExistence type="predicted"/>